<dbReference type="RefSeq" id="WP_013349003.1">
    <property type="nucleotide sequence ID" value="NZ_JABUYH010000001.1"/>
</dbReference>
<feature type="transmembrane region" description="Helical" evidence="1">
    <location>
        <begin position="32"/>
        <end position="56"/>
    </location>
</feature>
<evidence type="ECO:0000313" key="5">
    <source>
        <dbReference type="Proteomes" id="UP000297638"/>
    </source>
</evidence>
<proteinExistence type="predicted"/>
<dbReference type="Proteomes" id="UP000297638">
    <property type="component" value="Unassembled WGS sequence"/>
</dbReference>
<dbReference type="GeneID" id="303185251"/>
<evidence type="ECO:0000313" key="4">
    <source>
        <dbReference type="Proteomes" id="UP000235739"/>
    </source>
</evidence>
<sequence length="124" mass="13599">MKESIQKWPLWAAIDLVLIILFALLGRREHEHALSIVGILMTALPFLIAYVIMTLLSKPNKTINKLFPVGLLVWIGTVALGLALRIALGSTAAVPFIIVAFLVLGAFLMGRRLVTSLVARKLNK</sequence>
<dbReference type="EMBL" id="PNQX01000001">
    <property type="protein sequence ID" value="PMQ20934.1"/>
    <property type="molecule type" value="Genomic_DNA"/>
</dbReference>
<keyword evidence="1" id="KW-1133">Transmembrane helix</keyword>
<feature type="transmembrane region" description="Helical" evidence="1">
    <location>
        <begin position="7"/>
        <end position="26"/>
    </location>
</feature>
<protein>
    <submittedName>
        <fullName evidence="2">DUF3054 domain-containing protein</fullName>
    </submittedName>
</protein>
<evidence type="ECO:0000256" key="1">
    <source>
        <dbReference type="SAM" id="Phobius"/>
    </source>
</evidence>
<reference evidence="2 4" key="1">
    <citation type="journal article" date="2017" name="Elife">
        <title>Extensive horizontal gene transfer in cheese-associated bacteria.</title>
        <authorList>
            <person name="Bonham K.S."/>
            <person name="Wolfe B.E."/>
            <person name="Dutton R.J."/>
        </authorList>
    </citation>
    <scope>NUCLEOTIDE SEQUENCE [LARGE SCALE GENOMIC DNA]</scope>
    <source>
        <strain evidence="2 4">JB182</strain>
    </source>
</reference>
<dbReference type="InterPro" id="IPR021414">
    <property type="entry name" value="DUF3054"/>
</dbReference>
<keyword evidence="1" id="KW-0472">Membrane</keyword>
<name>A0A2N7S492_9MICC</name>
<evidence type="ECO:0000313" key="2">
    <source>
        <dbReference type="EMBL" id="PMQ20934.1"/>
    </source>
</evidence>
<reference evidence="3 5" key="2">
    <citation type="submission" date="2019-03" db="EMBL/GenBank/DDBJ databases">
        <title>Glutamicibacter sp. LJH19 genome.</title>
        <authorList>
            <person name="Sinai Borker S."/>
            <person name="Kumar R."/>
        </authorList>
    </citation>
    <scope>NUCLEOTIDE SEQUENCE [LARGE SCALE GENOMIC DNA]</scope>
    <source>
        <strain evidence="3 5">LJH19</strain>
    </source>
</reference>
<dbReference type="AlphaFoldDB" id="A0A2N7S492"/>
<feature type="transmembrane region" description="Helical" evidence="1">
    <location>
        <begin position="68"/>
        <end position="88"/>
    </location>
</feature>
<organism evidence="2 4">
    <name type="scientific">Glutamicibacter arilaitensis</name>
    <dbReference type="NCBI Taxonomy" id="256701"/>
    <lineage>
        <taxon>Bacteria</taxon>
        <taxon>Bacillati</taxon>
        <taxon>Actinomycetota</taxon>
        <taxon>Actinomycetes</taxon>
        <taxon>Micrococcales</taxon>
        <taxon>Micrococcaceae</taxon>
        <taxon>Glutamicibacter</taxon>
    </lineage>
</organism>
<gene>
    <name evidence="2" type="ORF">CIK84_04940</name>
    <name evidence="3" type="ORF">EXY26_09375</name>
</gene>
<dbReference type="Proteomes" id="UP000235739">
    <property type="component" value="Unassembled WGS sequence"/>
</dbReference>
<keyword evidence="1" id="KW-0812">Transmembrane</keyword>
<evidence type="ECO:0000313" key="3">
    <source>
        <dbReference type="EMBL" id="TFH57185.1"/>
    </source>
</evidence>
<dbReference type="OMA" id="GHYTHSH"/>
<feature type="transmembrane region" description="Helical" evidence="1">
    <location>
        <begin position="94"/>
        <end position="114"/>
    </location>
</feature>
<dbReference type="EMBL" id="SPDS01000001">
    <property type="protein sequence ID" value="TFH57185.1"/>
    <property type="molecule type" value="Genomic_DNA"/>
</dbReference>
<comment type="caution">
    <text evidence="2">The sequence shown here is derived from an EMBL/GenBank/DDBJ whole genome shotgun (WGS) entry which is preliminary data.</text>
</comment>
<dbReference type="Pfam" id="PF11255">
    <property type="entry name" value="DUF3054"/>
    <property type="match status" value="1"/>
</dbReference>
<accession>A0A2N7S492</accession>